<proteinExistence type="inferred from homology"/>
<comment type="similarity">
    <text evidence="2">Belongs to the beta-eliminating lyase family.</text>
</comment>
<dbReference type="AlphaFoldDB" id="A0A412Q0R2"/>
<sequence length="482" mass="55064">MKKIKFYSEENIPLELHRARIVQILDLIPIEERMKAITEAGNNTFLLYNKDIFLDMLTDSGVNAMSDTMQAAMMQADDSYAGSATYTRMQKKLEELFEMKFFLPAHQGRACEHILIERFVKPNDVVPMNVRFDSIKDFIKNAKATYTEMIFDDALETSNENQFKGNFDIEKLKKTIVQYGADRIPFVRIEAGSNLIGGQPVSLDNIISISTICRKNGILLVLDASLLQDNLHFIKEREEKYKQLSIRKITKLIAEQVDIIYFSARKLGFARGGGICLRNKELYDSMISYVPMYEGFLTYGGMSVKEMEAITVGLDETMNEDVISQGPEFIRYMVEKLQEYNIPVVTPAGGLGVHIDAKKFLPHIPMNEYPAGALTAALYLCSGIRAMERGTISEGRNEDGSDKLADMELVRIAIPRRVYSLSHVKYAIDRLKWLFDNRELIQGLEFVEEPEKLRFYFGKLQPVSDWQIKLVGKYKMDFGESL</sequence>
<evidence type="ECO:0000256" key="4">
    <source>
        <dbReference type="ARBA" id="ARBA00023239"/>
    </source>
</evidence>
<gene>
    <name evidence="7" type="ORF">DWX06_13340</name>
</gene>
<evidence type="ECO:0000259" key="6">
    <source>
        <dbReference type="Pfam" id="PF01212"/>
    </source>
</evidence>
<dbReference type="InterPro" id="IPR015422">
    <property type="entry name" value="PyrdxlP-dep_Trfase_small"/>
</dbReference>
<evidence type="ECO:0000256" key="2">
    <source>
        <dbReference type="ARBA" id="ARBA00009721"/>
    </source>
</evidence>
<feature type="modified residue" description="N6-(pyridoxal phosphate)lysine" evidence="5">
    <location>
        <position position="266"/>
    </location>
</feature>
<evidence type="ECO:0000313" key="7">
    <source>
        <dbReference type="EMBL" id="RGT79278.1"/>
    </source>
</evidence>
<dbReference type="PANTHER" id="PTHR32325">
    <property type="entry name" value="BETA-ELIMINATING LYASE-LIKE PROTEIN-RELATED"/>
    <property type="match status" value="1"/>
</dbReference>
<dbReference type="InterPro" id="IPR001597">
    <property type="entry name" value="ArAA_b-elim_lyase/Thr_aldolase"/>
</dbReference>
<accession>A0A412Q0R2</accession>
<comment type="cofactor">
    <cofactor evidence="1 5">
        <name>pyridoxal 5'-phosphate</name>
        <dbReference type="ChEBI" id="CHEBI:597326"/>
    </cofactor>
</comment>
<name>A0A412Q0R2_9FIRM</name>
<dbReference type="EMBL" id="QRXG01000029">
    <property type="protein sequence ID" value="RGT79278.1"/>
    <property type="molecule type" value="Genomic_DNA"/>
</dbReference>
<dbReference type="Proteomes" id="UP000284296">
    <property type="component" value="Unassembled WGS sequence"/>
</dbReference>
<dbReference type="PIRSF" id="PIRSF001386">
    <property type="entry name" value="Trpase"/>
    <property type="match status" value="1"/>
</dbReference>
<dbReference type="InterPro" id="IPR015421">
    <property type="entry name" value="PyrdxlP-dep_Trfase_major"/>
</dbReference>
<keyword evidence="3 5" id="KW-0663">Pyridoxal phosphate</keyword>
<comment type="caution">
    <text evidence="7">The sequence shown here is derived from an EMBL/GenBank/DDBJ whole genome shotgun (WGS) entry which is preliminary data.</text>
</comment>
<keyword evidence="4" id="KW-0456">Lyase</keyword>
<evidence type="ECO:0000256" key="3">
    <source>
        <dbReference type="ARBA" id="ARBA00022898"/>
    </source>
</evidence>
<dbReference type="RefSeq" id="WP_118004713.1">
    <property type="nucleotide sequence ID" value="NZ_QRXF01000029.1"/>
</dbReference>
<dbReference type="GO" id="GO:0009072">
    <property type="term" value="P:aromatic amino acid metabolic process"/>
    <property type="evidence" value="ECO:0007669"/>
    <property type="project" value="InterPro"/>
</dbReference>
<feature type="domain" description="Aromatic amino acid beta-eliminating lyase/threonine aldolase" evidence="6">
    <location>
        <begin position="55"/>
        <end position="427"/>
    </location>
</feature>
<dbReference type="NCBIfam" id="NF009709">
    <property type="entry name" value="PRK13238.1"/>
    <property type="match status" value="1"/>
</dbReference>
<evidence type="ECO:0000256" key="1">
    <source>
        <dbReference type="ARBA" id="ARBA00001933"/>
    </source>
</evidence>
<evidence type="ECO:0000313" key="8">
    <source>
        <dbReference type="Proteomes" id="UP000284296"/>
    </source>
</evidence>
<dbReference type="InterPro" id="IPR011166">
    <property type="entry name" value="Beta-eliminating_lyase"/>
</dbReference>
<protein>
    <submittedName>
        <fullName evidence="7">Tryptophanase</fullName>
    </submittedName>
</protein>
<dbReference type="Gene3D" id="3.40.640.10">
    <property type="entry name" value="Type I PLP-dependent aspartate aminotransferase-like (Major domain)"/>
    <property type="match status" value="1"/>
</dbReference>
<dbReference type="GO" id="GO:0016830">
    <property type="term" value="F:carbon-carbon lyase activity"/>
    <property type="evidence" value="ECO:0007669"/>
    <property type="project" value="InterPro"/>
</dbReference>
<dbReference type="InterPro" id="IPR015424">
    <property type="entry name" value="PyrdxlP-dep_Trfase"/>
</dbReference>
<evidence type="ECO:0000256" key="5">
    <source>
        <dbReference type="PIRSR" id="PIRSR611166-50"/>
    </source>
</evidence>
<reference evidence="7 8" key="1">
    <citation type="submission" date="2018-08" db="EMBL/GenBank/DDBJ databases">
        <title>A genome reference for cultivated species of the human gut microbiota.</title>
        <authorList>
            <person name="Zou Y."/>
            <person name="Xue W."/>
            <person name="Luo G."/>
        </authorList>
    </citation>
    <scope>NUCLEOTIDE SEQUENCE [LARGE SCALE GENOMIC DNA]</scope>
    <source>
        <strain evidence="7 8">AF18-16LB</strain>
    </source>
</reference>
<organism evidence="7 8">
    <name type="scientific">Agathobacter rectalis</name>
    <dbReference type="NCBI Taxonomy" id="39491"/>
    <lineage>
        <taxon>Bacteria</taxon>
        <taxon>Bacillati</taxon>
        <taxon>Bacillota</taxon>
        <taxon>Clostridia</taxon>
        <taxon>Lachnospirales</taxon>
        <taxon>Lachnospiraceae</taxon>
        <taxon>Agathobacter</taxon>
    </lineage>
</organism>
<dbReference type="Gene3D" id="3.90.1150.10">
    <property type="entry name" value="Aspartate Aminotransferase, domain 1"/>
    <property type="match status" value="1"/>
</dbReference>
<dbReference type="Pfam" id="PF01212">
    <property type="entry name" value="Beta_elim_lyase"/>
    <property type="match status" value="1"/>
</dbReference>
<dbReference type="SUPFAM" id="SSF53383">
    <property type="entry name" value="PLP-dependent transferases"/>
    <property type="match status" value="1"/>
</dbReference>
<dbReference type="PANTHER" id="PTHR32325:SF4">
    <property type="entry name" value="TRYPTOPHANASE"/>
    <property type="match status" value="1"/>
</dbReference>